<evidence type="ECO:0000256" key="5">
    <source>
        <dbReference type="ARBA" id="ARBA00022989"/>
    </source>
</evidence>
<dbReference type="Proteomes" id="UP000780345">
    <property type="component" value="Unassembled WGS sequence"/>
</dbReference>
<keyword evidence="6 8" id="KW-0472">Membrane</keyword>
<accession>A0A930GTN8</accession>
<evidence type="ECO:0000256" key="10">
    <source>
        <dbReference type="SAM" id="SignalP"/>
    </source>
</evidence>
<comment type="function">
    <text evidence="8">Essential cell division protein. May link together the upstream cell division proteins, which are predominantly cytoplasmic, with the downstream cell division proteins, which are predominantly periplasmic.</text>
</comment>
<keyword evidence="3 8" id="KW-0132">Cell division</keyword>
<dbReference type="InterPro" id="IPR011922">
    <property type="entry name" value="Cell_div_FtsL"/>
</dbReference>
<evidence type="ECO:0000256" key="8">
    <source>
        <dbReference type="HAMAP-Rule" id="MF_00910"/>
    </source>
</evidence>
<organism evidence="11 12">
    <name type="scientific">Neisseria sicca</name>
    <dbReference type="NCBI Taxonomy" id="490"/>
    <lineage>
        <taxon>Bacteria</taxon>
        <taxon>Pseudomonadati</taxon>
        <taxon>Pseudomonadota</taxon>
        <taxon>Betaproteobacteria</taxon>
        <taxon>Neisseriales</taxon>
        <taxon>Neisseriaceae</taxon>
        <taxon>Neisseria</taxon>
    </lineage>
</organism>
<comment type="subunit">
    <text evidence="8">Part of a complex composed of FtsB, FtsL and FtsQ.</text>
</comment>
<proteinExistence type="inferred from homology"/>
<evidence type="ECO:0000256" key="4">
    <source>
        <dbReference type="ARBA" id="ARBA00022692"/>
    </source>
</evidence>
<evidence type="ECO:0000256" key="6">
    <source>
        <dbReference type="ARBA" id="ARBA00023136"/>
    </source>
</evidence>
<evidence type="ECO:0000256" key="9">
    <source>
        <dbReference type="NCBIfam" id="TIGR02209"/>
    </source>
</evidence>
<comment type="similarity">
    <text evidence="8">Belongs to the FtsL family.</text>
</comment>
<keyword evidence="2 8" id="KW-1003">Cell membrane</keyword>
<dbReference type="GO" id="GO:0032153">
    <property type="term" value="C:cell division site"/>
    <property type="evidence" value="ECO:0007669"/>
    <property type="project" value="UniProtKB-UniRule"/>
</dbReference>
<dbReference type="RefSeq" id="WP_311151375.1">
    <property type="nucleotide sequence ID" value="NZ_CAUOMS010000001.1"/>
</dbReference>
<dbReference type="GO" id="GO:0005886">
    <property type="term" value="C:plasma membrane"/>
    <property type="evidence" value="ECO:0007669"/>
    <property type="project" value="UniProtKB-SubCell"/>
</dbReference>
<dbReference type="AlphaFoldDB" id="A0A930GTN8"/>
<protein>
    <recommendedName>
        <fullName evidence="8 9">Cell division protein FtsL</fullName>
    </recommendedName>
</protein>
<keyword evidence="4 8" id="KW-0812">Transmembrane</keyword>
<dbReference type="EMBL" id="JABZQQ010000074">
    <property type="protein sequence ID" value="MBF1265691.1"/>
    <property type="molecule type" value="Genomic_DNA"/>
</dbReference>
<evidence type="ECO:0000256" key="2">
    <source>
        <dbReference type="ARBA" id="ARBA00022475"/>
    </source>
</evidence>
<evidence type="ECO:0000256" key="7">
    <source>
        <dbReference type="ARBA" id="ARBA00023306"/>
    </source>
</evidence>
<dbReference type="NCBIfam" id="TIGR02209">
    <property type="entry name" value="ftsL_broad"/>
    <property type="match status" value="1"/>
</dbReference>
<comment type="caution">
    <text evidence="11">The sequence shown here is derived from an EMBL/GenBank/DDBJ whole genome shotgun (WGS) entry which is preliminary data.</text>
</comment>
<keyword evidence="8" id="KW-0997">Cell inner membrane</keyword>
<feature type="signal peptide" evidence="10">
    <location>
        <begin position="1"/>
        <end position="18"/>
    </location>
</feature>
<evidence type="ECO:0000256" key="1">
    <source>
        <dbReference type="ARBA" id="ARBA00004401"/>
    </source>
</evidence>
<dbReference type="Pfam" id="PF04999">
    <property type="entry name" value="FtsL"/>
    <property type="match status" value="1"/>
</dbReference>
<comment type="subcellular location">
    <subcellularLocation>
        <location evidence="8">Cell inner membrane</location>
        <topology evidence="8">Single-pass type II membrane protein</topology>
    </subcellularLocation>
    <subcellularLocation>
        <location evidence="1">Cell membrane</location>
        <topology evidence="1">Single-pass type II membrane protein</topology>
    </subcellularLocation>
    <text evidence="8">Localizes to the division septum where it forms a ring structure.</text>
</comment>
<evidence type="ECO:0000256" key="3">
    <source>
        <dbReference type="ARBA" id="ARBA00022618"/>
    </source>
</evidence>
<dbReference type="HAMAP" id="MF_00910">
    <property type="entry name" value="FtsL"/>
    <property type="match status" value="1"/>
</dbReference>
<dbReference type="GO" id="GO:0043093">
    <property type="term" value="P:FtsZ-dependent cytokinesis"/>
    <property type="evidence" value="ECO:0007669"/>
    <property type="project" value="UniProtKB-UniRule"/>
</dbReference>
<keyword evidence="10" id="KW-0732">Signal</keyword>
<reference evidence="11" key="1">
    <citation type="submission" date="2020-04" db="EMBL/GenBank/DDBJ databases">
        <title>Deep metagenomics examines the oral microbiome during advanced dental caries in children, revealing novel taxa and co-occurrences with host molecules.</title>
        <authorList>
            <person name="Baker J.L."/>
            <person name="Morton J.T."/>
            <person name="Dinis M."/>
            <person name="Alvarez R."/>
            <person name="Tran N.C."/>
            <person name="Knight R."/>
            <person name="Edlund A."/>
        </authorList>
    </citation>
    <scope>NUCLEOTIDE SEQUENCE</scope>
    <source>
        <strain evidence="11">JCVI_32_bin.62</strain>
    </source>
</reference>
<evidence type="ECO:0000313" key="11">
    <source>
        <dbReference type="EMBL" id="MBF1265691.1"/>
    </source>
</evidence>
<sequence length="96" mass="10833">MNKLNILLLVLVSVSAFSVVTVQDQSRLHFIALDKAQKQEIKLDQDYARLKLDQARLANHKLIKVAAEKQRLKPPGADNTVMVERKNNINNDKAGK</sequence>
<keyword evidence="5 8" id="KW-1133">Transmembrane helix</keyword>
<gene>
    <name evidence="8 11" type="primary">ftsL</name>
    <name evidence="11" type="ORF">HXM80_08490</name>
</gene>
<keyword evidence="7 8" id="KW-0131">Cell cycle</keyword>
<evidence type="ECO:0000313" key="12">
    <source>
        <dbReference type="Proteomes" id="UP000780345"/>
    </source>
</evidence>
<feature type="chain" id="PRO_5036885682" description="Cell division protein FtsL" evidence="10">
    <location>
        <begin position="19"/>
        <end position="96"/>
    </location>
</feature>
<name>A0A930GTN8_NEISI</name>